<evidence type="ECO:0000313" key="2">
    <source>
        <dbReference type="EMBL" id="RSX54446.1"/>
    </source>
</evidence>
<comment type="caution">
    <text evidence="2">The sequence shown here is derived from an EMBL/GenBank/DDBJ whole genome shotgun (WGS) entry which is preliminary data.</text>
</comment>
<evidence type="ECO:0008006" key="4">
    <source>
        <dbReference type="Google" id="ProtNLM"/>
    </source>
</evidence>
<dbReference type="OrthoDB" id="4420878at2"/>
<keyword evidence="1" id="KW-0812">Transmembrane</keyword>
<reference evidence="2 3" key="1">
    <citation type="submission" date="2018-09" db="EMBL/GenBank/DDBJ databases">
        <title>Characterization of the phylogenetic diversity of five novel species belonging to the genus Bifidobacterium.</title>
        <authorList>
            <person name="Lugli G.A."/>
            <person name="Duranti S."/>
            <person name="Milani C."/>
        </authorList>
    </citation>
    <scope>NUCLEOTIDE SEQUENCE [LARGE SCALE GENOMIC DNA]</scope>
    <source>
        <strain evidence="2 3">2033B</strain>
    </source>
</reference>
<name>A0A430FNQ0_9BIFI</name>
<evidence type="ECO:0000313" key="3">
    <source>
        <dbReference type="Proteomes" id="UP000287470"/>
    </source>
</evidence>
<feature type="transmembrane region" description="Helical" evidence="1">
    <location>
        <begin position="149"/>
        <end position="171"/>
    </location>
</feature>
<feature type="transmembrane region" description="Helical" evidence="1">
    <location>
        <begin position="12"/>
        <end position="32"/>
    </location>
</feature>
<feature type="transmembrane region" description="Helical" evidence="1">
    <location>
        <begin position="80"/>
        <end position="102"/>
    </location>
</feature>
<keyword evidence="1" id="KW-1133">Transmembrane helix</keyword>
<organism evidence="2 3">
    <name type="scientific">Bifidobacterium samirii</name>
    <dbReference type="NCBI Taxonomy" id="2306974"/>
    <lineage>
        <taxon>Bacteria</taxon>
        <taxon>Bacillati</taxon>
        <taxon>Actinomycetota</taxon>
        <taxon>Actinomycetes</taxon>
        <taxon>Bifidobacteriales</taxon>
        <taxon>Bifidobacteriaceae</taxon>
        <taxon>Bifidobacterium</taxon>
    </lineage>
</organism>
<accession>A0A430FNQ0</accession>
<feature type="transmembrane region" description="Helical" evidence="1">
    <location>
        <begin position="108"/>
        <end position="129"/>
    </location>
</feature>
<dbReference type="AlphaFoldDB" id="A0A430FNQ0"/>
<dbReference type="RefSeq" id="WP_125968903.1">
    <property type="nucleotide sequence ID" value="NZ_QXGK01000019.1"/>
</dbReference>
<feature type="transmembrane region" description="Helical" evidence="1">
    <location>
        <begin position="38"/>
        <end position="56"/>
    </location>
</feature>
<evidence type="ECO:0000256" key="1">
    <source>
        <dbReference type="SAM" id="Phobius"/>
    </source>
</evidence>
<protein>
    <recommendedName>
        <fullName evidence="4">DUF624 domain-containing protein</fullName>
    </recommendedName>
</protein>
<gene>
    <name evidence="2" type="ORF">D2E24_1646</name>
</gene>
<dbReference type="Pfam" id="PF04854">
    <property type="entry name" value="DUF624"/>
    <property type="match status" value="1"/>
</dbReference>
<proteinExistence type="predicted"/>
<dbReference type="Proteomes" id="UP000287470">
    <property type="component" value="Unassembled WGS sequence"/>
</dbReference>
<keyword evidence="1" id="KW-0472">Membrane</keyword>
<dbReference type="EMBL" id="QXGK01000019">
    <property type="protein sequence ID" value="RSX54446.1"/>
    <property type="molecule type" value="Genomic_DNA"/>
</dbReference>
<keyword evidence="3" id="KW-1185">Reference proteome</keyword>
<feature type="transmembrane region" description="Helical" evidence="1">
    <location>
        <begin position="177"/>
        <end position="198"/>
    </location>
</feature>
<sequence>MSQMSKLFNQDNLFFRFMGILFDLIELNLLALACSLPVVTAGASLTAMHAVLWRMIRGEETYIWRQFLHEFRRNLKQSTIVWAVYLLAGVVMGVDILVALQMPGGTRVAMLAGLAVIGVALVGLAQYLFPLISRYENTVAGHVRNAAALAVGCFPRTLCMLVVLVAFALVYLQWLIYLIPFILILGVSLPQYCCAWLYNPVFQRLDGDVDARYRPIRRD</sequence>
<dbReference type="InterPro" id="IPR006938">
    <property type="entry name" value="DUF624"/>
</dbReference>